<dbReference type="Gene3D" id="2.60.120.620">
    <property type="entry name" value="q2cbj1_9rhob like domain"/>
    <property type="match status" value="1"/>
</dbReference>
<dbReference type="SUPFAM" id="SSF51197">
    <property type="entry name" value="Clavaminate synthase-like"/>
    <property type="match status" value="1"/>
</dbReference>
<accession>A0ABS5IH12</accession>
<gene>
    <name evidence="1" type="ORF">KEC16_18500</name>
</gene>
<name>A0ABS5IH12_9PROT</name>
<reference evidence="1 2" key="1">
    <citation type="submission" date="2021-04" db="EMBL/GenBank/DDBJ databases">
        <title>Magnetospirillum sulfuroxidans sp. nov., a facultative chemolithoautotrophic sulfur-oxidizing alphaproteobacterium isolated from freshwater sediment and proposals for Paramagetospirillum gen. nov., and Magnetospirillaceae fam. nov.</title>
        <authorList>
            <person name="Koziaeva V."/>
            <person name="Geelhoed J.S."/>
            <person name="Sorokin D.Y."/>
            <person name="Grouzdev D.S."/>
        </authorList>
    </citation>
    <scope>NUCLEOTIDE SEQUENCE [LARGE SCALE GENOMIC DNA]</scope>
    <source>
        <strain evidence="1 2">J10</strain>
    </source>
</reference>
<comment type="caution">
    <text evidence="1">The sequence shown here is derived from an EMBL/GenBank/DDBJ whole genome shotgun (WGS) entry which is preliminary data.</text>
</comment>
<dbReference type="EMBL" id="JAGTUF010000029">
    <property type="protein sequence ID" value="MBR9973721.1"/>
    <property type="molecule type" value="Genomic_DNA"/>
</dbReference>
<dbReference type="RefSeq" id="WP_211551713.1">
    <property type="nucleotide sequence ID" value="NZ_JAGTUF010000029.1"/>
</dbReference>
<protein>
    <recommendedName>
        <fullName evidence="3">Fe2OG dioxygenase domain-containing protein</fullName>
    </recommendedName>
</protein>
<organism evidence="1 2">
    <name type="scientific">Magnetospirillum sulfuroxidans</name>
    <dbReference type="NCBI Taxonomy" id="611300"/>
    <lineage>
        <taxon>Bacteria</taxon>
        <taxon>Pseudomonadati</taxon>
        <taxon>Pseudomonadota</taxon>
        <taxon>Alphaproteobacteria</taxon>
        <taxon>Rhodospirillales</taxon>
        <taxon>Rhodospirillaceae</taxon>
        <taxon>Magnetospirillum</taxon>
    </lineage>
</organism>
<dbReference type="Proteomes" id="UP000680714">
    <property type="component" value="Unassembled WGS sequence"/>
</dbReference>
<sequence length="273" mass="31246">MTGLPLDMSAHDPLPLRARLEQDGYAIGKGMVSVAVIAAIREFWHKELSKPRSDSALIWGPYLGEPNKVIRDSTTTHTMVRAFDMLWNPPMHAPTRELCLTLSRFRNEVAGIFSHDSELMTPERYGAYVTATLYPPGEGWLVEHEDGVPNRRHWHFLLPLTFRGPDFKEGGLFMIDRHGTRIDVEQHVQAGDVLFFDANLRHGVDRIIGYDGSGVGRMQCFSIPTILELPHANDRLLELISTKRFVKSRLRMIRDRLFGKPVNPHRGFYTYRK</sequence>
<evidence type="ECO:0000313" key="1">
    <source>
        <dbReference type="EMBL" id="MBR9973721.1"/>
    </source>
</evidence>
<evidence type="ECO:0000313" key="2">
    <source>
        <dbReference type="Proteomes" id="UP000680714"/>
    </source>
</evidence>
<proteinExistence type="predicted"/>
<keyword evidence="2" id="KW-1185">Reference proteome</keyword>
<evidence type="ECO:0008006" key="3">
    <source>
        <dbReference type="Google" id="ProtNLM"/>
    </source>
</evidence>